<keyword evidence="2" id="KW-0560">Oxidoreductase</keyword>
<evidence type="ECO:0000313" key="3">
    <source>
        <dbReference type="EMBL" id="KAG6294601.1"/>
    </source>
</evidence>
<dbReference type="InterPro" id="IPR036291">
    <property type="entry name" value="NAD(P)-bd_dom_sf"/>
</dbReference>
<dbReference type="GO" id="GO:0016491">
    <property type="term" value="F:oxidoreductase activity"/>
    <property type="evidence" value="ECO:0007669"/>
    <property type="project" value="UniProtKB-KW"/>
</dbReference>
<dbReference type="EMBL" id="SRRH01000215">
    <property type="protein sequence ID" value="KAG6294601.1"/>
    <property type="molecule type" value="Genomic_DNA"/>
</dbReference>
<reference evidence="3 4" key="1">
    <citation type="journal article" date="2020" name="bioRxiv">
        <title>Whole genome comparisons of ergot fungi reveals the divergence and evolution of species within the genus Claviceps are the result of varying mechanisms driving genome evolution and host range expansion.</title>
        <authorList>
            <person name="Wyka S.A."/>
            <person name="Mondo S.J."/>
            <person name="Liu M."/>
            <person name="Dettman J."/>
            <person name="Nalam V."/>
            <person name="Broders K.D."/>
        </authorList>
    </citation>
    <scope>NUCLEOTIDE SEQUENCE [LARGE SCALE GENOMIC DNA]</scope>
    <source>
        <strain evidence="3 4">Clav52</strain>
    </source>
</reference>
<dbReference type="Gene3D" id="3.40.50.720">
    <property type="entry name" value="NAD(P)-binding Rossmann-like Domain"/>
    <property type="match status" value="1"/>
</dbReference>
<protein>
    <submittedName>
        <fullName evidence="3">Uncharacterized protein</fullName>
    </submittedName>
</protein>
<dbReference type="PANTHER" id="PTHR24320:SF148">
    <property type="entry name" value="NAD(P)-BINDING ROSSMANN-FOLD SUPERFAMILY PROTEIN"/>
    <property type="match status" value="1"/>
</dbReference>
<dbReference type="SUPFAM" id="SSF51735">
    <property type="entry name" value="NAD(P)-binding Rossmann-fold domains"/>
    <property type="match status" value="1"/>
</dbReference>
<organism evidence="3 4">
    <name type="scientific">Claviceps aff. purpurea</name>
    <dbReference type="NCBI Taxonomy" id="1967640"/>
    <lineage>
        <taxon>Eukaryota</taxon>
        <taxon>Fungi</taxon>
        <taxon>Dikarya</taxon>
        <taxon>Ascomycota</taxon>
        <taxon>Pezizomycotina</taxon>
        <taxon>Sordariomycetes</taxon>
        <taxon>Hypocreomycetidae</taxon>
        <taxon>Hypocreales</taxon>
        <taxon>Clavicipitaceae</taxon>
        <taxon>Claviceps</taxon>
    </lineage>
</organism>
<dbReference type="AlphaFoldDB" id="A0A9P7QFX5"/>
<gene>
    <name evidence="3" type="ORF">E4U09_002567</name>
</gene>
<evidence type="ECO:0000256" key="2">
    <source>
        <dbReference type="ARBA" id="ARBA00023002"/>
    </source>
</evidence>
<evidence type="ECO:0000313" key="4">
    <source>
        <dbReference type="Proteomes" id="UP000707071"/>
    </source>
</evidence>
<sequence length="293" mass="32312">MSTTIVATGLSSGLGFEALKQLLDSEEPYTIIFGARDADTANEAIKKLNFDRLLHSVAVLPLELNDLSEVKTFSEQALETLEKLGETEIDYLLLNAGILKPANEREPHTSKWCEAAVVNHFSQHYLIHLLREKLVASQTRIVVVTCIGVRSVENLANLENHIEAGSGIDGLPIHTYTKFLQLLGAHWWSRQLQDQCRVVAVSPGMIPHTGLGRESGFRVPAESPLAETIPQGAAQILSGLSRRDFPRDPERIFLTSGGVWLGRSSVTNILDRDLQDKWCPSKEELEKEAGIAA</sequence>
<keyword evidence="4" id="KW-1185">Reference proteome</keyword>
<comment type="similarity">
    <text evidence="1">Belongs to the short-chain dehydrogenases/reductases (SDR) family.</text>
</comment>
<dbReference type="Proteomes" id="UP000707071">
    <property type="component" value="Unassembled WGS sequence"/>
</dbReference>
<dbReference type="PANTHER" id="PTHR24320">
    <property type="entry name" value="RETINOL DEHYDROGENASE"/>
    <property type="match status" value="1"/>
</dbReference>
<accession>A0A9P7QFX5</accession>
<proteinExistence type="inferred from homology"/>
<name>A0A9P7QFX5_9HYPO</name>
<dbReference type="InterPro" id="IPR002347">
    <property type="entry name" value="SDR_fam"/>
</dbReference>
<dbReference type="Pfam" id="PF00106">
    <property type="entry name" value="adh_short"/>
    <property type="match status" value="1"/>
</dbReference>
<comment type="caution">
    <text evidence="3">The sequence shown here is derived from an EMBL/GenBank/DDBJ whole genome shotgun (WGS) entry which is preliminary data.</text>
</comment>
<evidence type="ECO:0000256" key="1">
    <source>
        <dbReference type="ARBA" id="ARBA00006484"/>
    </source>
</evidence>